<feature type="non-terminal residue" evidence="26">
    <location>
        <position position="872"/>
    </location>
</feature>
<dbReference type="CDD" id="cd13715">
    <property type="entry name" value="PBP2_iGluR_AMPA"/>
    <property type="match status" value="1"/>
</dbReference>
<feature type="binding site" evidence="20">
    <location>
        <position position="647"/>
    </location>
    <ligand>
        <name>L-glutamate</name>
        <dbReference type="ChEBI" id="CHEBI:29985"/>
    </ligand>
</feature>
<dbReference type="FunFam" id="3.40.190.10:FF:000001">
    <property type="entry name" value="Glutamate receptor ionotropic, kainate 2"/>
    <property type="match status" value="1"/>
</dbReference>
<dbReference type="FunFam" id="3.40.190.10:FF:000666">
    <property type="entry name" value="Glutamate receptor, ionotropic, AMPA 2a"/>
    <property type="match status" value="1"/>
</dbReference>
<dbReference type="GO" id="GO:0007166">
    <property type="term" value="P:cell surface receptor signaling pathway"/>
    <property type="evidence" value="ECO:0007669"/>
    <property type="project" value="UniProtKB-ARBA"/>
</dbReference>
<dbReference type="FunFam" id="1.10.287.70:FF:000067">
    <property type="entry name" value="glutamate receptor 2 isoform X1"/>
    <property type="match status" value="1"/>
</dbReference>
<feature type="binding site" evidence="20">
    <location>
        <position position="470"/>
    </location>
    <ligand>
        <name>L-glutamate</name>
        <dbReference type="ChEBI" id="CHEBI:29985"/>
    </ligand>
</feature>
<name>A0A6G1BCF2_CROCR</name>
<evidence type="ECO:0000256" key="15">
    <source>
        <dbReference type="ARBA" id="ARBA00023286"/>
    </source>
</evidence>
<feature type="domain" description="Ionotropic glutamate receptor C-terminal" evidence="24">
    <location>
        <begin position="386"/>
        <end position="761"/>
    </location>
</feature>
<dbReference type="SMART" id="SM00918">
    <property type="entry name" value="Lig_chan-Glu_bd"/>
    <property type="match status" value="1"/>
</dbReference>
<dbReference type="CDD" id="cd06389">
    <property type="entry name" value="PBP1_iGluR_AMPA_GluR2"/>
    <property type="match status" value="1"/>
</dbReference>
<keyword evidence="15 23" id="KW-1071">Ligand-gated ion channel</keyword>
<comment type="catalytic activity">
    <reaction evidence="19">
        <text>Ca(2+)(in) = Ca(2+)(out)</text>
        <dbReference type="Rhea" id="RHEA:29671"/>
        <dbReference type="ChEBI" id="CHEBI:29108"/>
    </reaction>
</comment>
<evidence type="ECO:0000259" key="25">
    <source>
        <dbReference type="SMART" id="SM00918"/>
    </source>
</evidence>
<keyword evidence="10" id="KW-0564">Palmitate</keyword>
<evidence type="ECO:0000256" key="12">
    <source>
        <dbReference type="ARBA" id="ARBA00023170"/>
    </source>
</evidence>
<keyword evidence="17 23" id="KW-0407">Ion channel</keyword>
<accession>A0A6G1BCF2</accession>
<feature type="transmembrane region" description="Helical" evidence="23">
    <location>
        <begin position="513"/>
        <end position="535"/>
    </location>
</feature>
<feature type="site" description="Interaction with the cone snail toxin Con-ikot-ikot" evidence="21">
    <location>
        <position position="445"/>
    </location>
</feature>
<keyword evidence="12 23" id="KW-0675">Receptor</keyword>
<evidence type="ECO:0000256" key="3">
    <source>
        <dbReference type="ARBA" id="ARBA00022553"/>
    </source>
</evidence>
<evidence type="ECO:0000313" key="27">
    <source>
        <dbReference type="Proteomes" id="UP000475037"/>
    </source>
</evidence>
<evidence type="ECO:0000256" key="5">
    <source>
        <dbReference type="ARBA" id="ARBA00022729"/>
    </source>
</evidence>
<comment type="function">
    <text evidence="23">Receptor for glutamate that functions as a ligand-gated ion channel in the central nervous system and plays an important role in excitatory synaptic transmission. L-glutamate acts as an excitatory neurotransmitter at many synapses in the central nervous system.</text>
</comment>
<comment type="similarity">
    <text evidence="23">Belongs to the glutamate-gated ion channel (TC 1.A.10.1) family.</text>
</comment>
<keyword evidence="5" id="KW-0732">Signal</keyword>
<dbReference type="FunFam" id="3.40.50.2300:FF:000004">
    <property type="entry name" value="Glutamate receptor, ionotropic, AMPA 2"/>
    <property type="match status" value="1"/>
</dbReference>
<dbReference type="Pfam" id="PF00060">
    <property type="entry name" value="Lig_chan"/>
    <property type="match status" value="1"/>
</dbReference>
<evidence type="ECO:0000256" key="19">
    <source>
        <dbReference type="ARBA" id="ARBA00036634"/>
    </source>
</evidence>
<evidence type="ECO:0000256" key="14">
    <source>
        <dbReference type="ARBA" id="ARBA00023257"/>
    </source>
</evidence>
<gene>
    <name evidence="26" type="primary">Gria2</name>
    <name evidence="26" type="ORF">FOF47_R22980</name>
</gene>
<keyword evidence="11 22" id="KW-1015">Disulfide bond</keyword>
<dbReference type="InterPro" id="IPR019594">
    <property type="entry name" value="Glu/Gly-bd"/>
</dbReference>
<evidence type="ECO:0000256" key="17">
    <source>
        <dbReference type="ARBA" id="ARBA00023303"/>
    </source>
</evidence>
<evidence type="ECO:0000259" key="24">
    <source>
        <dbReference type="SMART" id="SM00079"/>
    </source>
</evidence>
<protein>
    <recommendedName>
        <fullName evidence="23">Glutamate receptor</fullName>
    </recommendedName>
</protein>
<feature type="binding site" evidence="20">
    <location>
        <position position="472"/>
    </location>
    <ligand>
        <name>L-glutamate</name>
        <dbReference type="ChEBI" id="CHEBI:29985"/>
    </ligand>
</feature>
<feature type="binding site" evidence="20">
    <location>
        <position position="697"/>
    </location>
    <ligand>
        <name>L-glutamate</name>
        <dbReference type="ChEBI" id="CHEBI:29985"/>
    </ligand>
</feature>
<feature type="binding site" evidence="20">
    <location>
        <position position="477"/>
    </location>
    <ligand>
        <name>L-glutamate</name>
        <dbReference type="ChEBI" id="CHEBI:29985"/>
    </ligand>
</feature>
<dbReference type="FunFam" id="1.10.287.70:FF:000099">
    <property type="entry name" value="glutamate receptor 2 isoform X1"/>
    <property type="match status" value="1"/>
</dbReference>
<evidence type="ECO:0000256" key="6">
    <source>
        <dbReference type="ARBA" id="ARBA00022989"/>
    </source>
</evidence>
<keyword evidence="3" id="KW-0597">Phosphoprotein</keyword>
<dbReference type="Pfam" id="PF10613">
    <property type="entry name" value="Lig_chan-Glu_bd"/>
    <property type="match status" value="1"/>
</dbReference>
<evidence type="ECO:0000256" key="11">
    <source>
        <dbReference type="ARBA" id="ARBA00023157"/>
    </source>
</evidence>
<evidence type="ECO:0000256" key="7">
    <source>
        <dbReference type="ARBA" id="ARBA00023018"/>
    </source>
</evidence>
<keyword evidence="16" id="KW-0449">Lipoprotein</keyword>
<sequence>GGLFPRGADQEYSAFRVGMVQFSTSEFRLTPHIDNLEVANSFAVTNAFCSQFSRGVYAIFGFYDKKSVNTITSFCGTLHVSFITPSFPTDGTHPFVIQMRPDLKGALLSLIEYYQWDKFAYLYDSDRGLSTLQAVLDSAAEKKWQVTAINVGNINNDKKDETYRSLFQDLELKKERRVILDCERDKVNDIVDQVITIGKHVKGYHYIIANLGFTDGDLLKIQFGGANVSGFQIVDYDDSLVSKFIERWSTLEEKEYPGAHTTTIKYTSALTYDAVQVMTEAFRNLRKQRIEISRRGNAGDCLANPAVPWGQGVEIERALKQVQVEGLSGNIKFDQNGKRINYTINIMELKTNGPRKIGYWSEVDKMVVTLTELPSGNDTSGLENKTVVVTTILESPYVMMKKNHEMLEGNERYEGYCVDLAAEIAKHCGFKYKLTIVGDGKYGARDADTKIWNGMVGELVYGKADIAIAPLTITLVREEVIDFSKPFMSLGISIMIKKPQKSKPGVFSFLDPLAYEIWMCIVFAYIGVSVVLFLVSRFSPYEWHTEEFEDGRETQSSESTNEFGIFNSLWFSLGAFMQQGCDISPRSLSGRIVGGVWWFFTLIIISSYTANLAAFLTVERMVSPIESAEDLSKQTEIAYGTLDSGSTKEFFRRSKIAVFDKMWTYMRSAEPSVFVRTTAEGVARVRKSKGKYAYLLESTMNEYIEQRKPCDTMKVGGNLDSKGYGIATPKGSSLRNAVNLAVLKLNEQGLLDKLKNKWWYDKGECGSGGGDSKEKTSALSLSNVAGVFYILVGGLGLAMLVALIEFCYKSRAEAKRMKMTLSDAMRNKARLSITGSTGENGRVMTPEFPKAVHAVPYVSPGMGMNVSVTDLL</sequence>
<evidence type="ECO:0000256" key="10">
    <source>
        <dbReference type="ARBA" id="ARBA00023139"/>
    </source>
</evidence>
<dbReference type="SUPFAM" id="SSF53822">
    <property type="entry name" value="Periplasmic binding protein-like I"/>
    <property type="match status" value="1"/>
</dbReference>
<feature type="binding site" evidence="20">
    <location>
        <position position="646"/>
    </location>
    <ligand>
        <name>L-glutamate</name>
        <dbReference type="ChEBI" id="CHEBI:29985"/>
    </ligand>
</feature>
<keyword evidence="4 23" id="KW-0812">Transmembrane</keyword>
<dbReference type="Proteomes" id="UP000475037">
    <property type="component" value="Unassembled WGS sequence"/>
</dbReference>
<keyword evidence="6 23" id="KW-1133">Transmembrane helix</keyword>
<keyword evidence="27" id="KW-1185">Reference proteome</keyword>
<dbReference type="InterPro" id="IPR001828">
    <property type="entry name" value="ANF_lig-bd_rcpt"/>
</dbReference>
<keyword evidence="2 23" id="KW-1003">Cell membrane</keyword>
<feature type="disulfide bond" evidence="22">
    <location>
        <begin position="49"/>
        <end position="301"/>
    </location>
</feature>
<comment type="caution">
    <text evidence="26">The sequence shown here is derived from an EMBL/GenBank/DDBJ whole genome shotgun (WGS) entry which is preliminary data.</text>
</comment>
<dbReference type="PRINTS" id="PR00177">
    <property type="entry name" value="NMDARECEPTOR"/>
</dbReference>
<feature type="site" description="Crucial to convey clamshell closure to channel opening" evidence="21">
    <location>
        <position position="625"/>
    </location>
</feature>
<feature type="non-terminal residue" evidence="26">
    <location>
        <position position="1"/>
    </location>
</feature>
<evidence type="ECO:0000256" key="13">
    <source>
        <dbReference type="ARBA" id="ARBA00023180"/>
    </source>
</evidence>
<evidence type="ECO:0000256" key="23">
    <source>
        <dbReference type="RuleBase" id="RU367118"/>
    </source>
</evidence>
<evidence type="ECO:0000313" key="26">
    <source>
        <dbReference type="EMBL" id="KAF0885213.1"/>
    </source>
</evidence>
<dbReference type="GO" id="GO:0045211">
    <property type="term" value="C:postsynaptic membrane"/>
    <property type="evidence" value="ECO:0007669"/>
    <property type="project" value="UniProtKB-SubCell"/>
</dbReference>
<evidence type="ECO:0000256" key="4">
    <source>
        <dbReference type="ARBA" id="ARBA00022692"/>
    </source>
</evidence>
<evidence type="ECO:0000256" key="16">
    <source>
        <dbReference type="ARBA" id="ARBA00023288"/>
    </source>
</evidence>
<evidence type="ECO:0000256" key="22">
    <source>
        <dbReference type="PIRSR" id="PIRSR601508-3"/>
    </source>
</evidence>
<feature type="disulfide bond" evidence="22">
    <location>
        <begin position="710"/>
        <end position="765"/>
    </location>
</feature>
<dbReference type="Gene3D" id="1.10.287.70">
    <property type="match status" value="2"/>
</dbReference>
<evidence type="ECO:0000256" key="1">
    <source>
        <dbReference type="ARBA" id="ARBA00022448"/>
    </source>
</evidence>
<organism evidence="26 27">
    <name type="scientific">Crocuta crocuta</name>
    <name type="common">Spotted hyena</name>
    <dbReference type="NCBI Taxonomy" id="9678"/>
    <lineage>
        <taxon>Eukaryota</taxon>
        <taxon>Metazoa</taxon>
        <taxon>Chordata</taxon>
        <taxon>Craniata</taxon>
        <taxon>Vertebrata</taxon>
        <taxon>Euteleostomi</taxon>
        <taxon>Mammalia</taxon>
        <taxon>Eutheria</taxon>
        <taxon>Laurasiatheria</taxon>
        <taxon>Carnivora</taxon>
        <taxon>Feliformia</taxon>
        <taxon>Hyaenidae</taxon>
        <taxon>Crocuta</taxon>
    </lineage>
</organism>
<feature type="domain" description="Ionotropic glutamate receptor L-glutamate and glycine-binding" evidence="25">
    <location>
        <begin position="396"/>
        <end position="461"/>
    </location>
</feature>
<keyword evidence="13" id="KW-0325">Glycoprotein</keyword>
<keyword evidence="1 23" id="KW-0813">Transport</keyword>
<dbReference type="InterPro" id="IPR028082">
    <property type="entry name" value="Peripla_BP_I"/>
</dbReference>
<dbReference type="GO" id="GO:0022824">
    <property type="term" value="F:transmitter-gated monoatomic ion channel activity"/>
    <property type="evidence" value="ECO:0007669"/>
    <property type="project" value="UniProtKB-ARBA"/>
</dbReference>
<comment type="subcellular location">
    <subcellularLocation>
        <location evidence="18 23">Postsynaptic cell membrane</location>
        <topology evidence="18 23">Multi-pass membrane protein</topology>
    </subcellularLocation>
</comment>
<evidence type="ECO:0000256" key="2">
    <source>
        <dbReference type="ARBA" id="ARBA00022475"/>
    </source>
</evidence>
<dbReference type="Gene3D" id="3.40.190.10">
    <property type="entry name" value="Periplasmic binding protein-like II"/>
    <property type="match status" value="2"/>
</dbReference>
<keyword evidence="14 23" id="KW-0628">Postsynaptic cell membrane</keyword>
<dbReference type="InterPro" id="IPR001508">
    <property type="entry name" value="Iono_Glu_rcpt_met"/>
</dbReference>
<dbReference type="InterPro" id="IPR015683">
    <property type="entry name" value="Ionotropic_Glu_rcpt"/>
</dbReference>
<feature type="site" description="Interaction with the cone snail toxin Con-ikot-ikot" evidence="21">
    <location>
        <position position="744"/>
    </location>
</feature>
<keyword evidence="7 23" id="KW-0770">Synapse</keyword>
<proteinExistence type="inferred from homology"/>
<evidence type="ECO:0000256" key="9">
    <source>
        <dbReference type="ARBA" id="ARBA00023136"/>
    </source>
</evidence>
<evidence type="ECO:0000256" key="8">
    <source>
        <dbReference type="ARBA" id="ARBA00023065"/>
    </source>
</evidence>
<dbReference type="SMART" id="SM00079">
    <property type="entry name" value="PBPe"/>
    <property type="match status" value="1"/>
</dbReference>
<dbReference type="AlphaFoldDB" id="A0A6G1BCF2"/>
<dbReference type="PANTHER" id="PTHR18966">
    <property type="entry name" value="IONOTROPIC GLUTAMATE RECEPTOR"/>
    <property type="match status" value="1"/>
</dbReference>
<dbReference type="SUPFAM" id="SSF53850">
    <property type="entry name" value="Periplasmic binding protein-like II"/>
    <property type="match status" value="1"/>
</dbReference>
<reference evidence="26 27" key="1">
    <citation type="submission" date="2019-11" db="EMBL/GenBank/DDBJ databases">
        <authorList>
            <person name="Yang C."/>
            <person name="Li F."/>
        </authorList>
    </citation>
    <scope>NUCLEOTIDE SEQUENCE [LARGE SCALE GENOMIC DNA]</scope>
    <source>
        <strain evidence="26">KB4526</strain>
        <tissue evidence="26">Muscle</tissue>
    </source>
</reference>
<evidence type="ECO:0000256" key="18">
    <source>
        <dbReference type="ARBA" id="ARBA00034104"/>
    </source>
</evidence>
<keyword evidence="9 23" id="KW-0472">Membrane</keyword>
<feature type="transmembrane region" description="Helical" evidence="23">
    <location>
        <begin position="786"/>
        <end position="808"/>
    </location>
</feature>
<dbReference type="Gene3D" id="3.40.50.2300">
    <property type="match status" value="2"/>
</dbReference>
<evidence type="ECO:0000256" key="20">
    <source>
        <dbReference type="PIRSR" id="PIRSR601508-1"/>
    </source>
</evidence>
<evidence type="ECO:0000256" key="21">
    <source>
        <dbReference type="PIRSR" id="PIRSR601508-2"/>
    </source>
</evidence>
<dbReference type="EMBL" id="VOAJ01001312">
    <property type="protein sequence ID" value="KAF0885213.1"/>
    <property type="molecule type" value="Genomic_DNA"/>
</dbReference>
<keyword evidence="8 23" id="KW-0406">Ion transport</keyword>
<dbReference type="Pfam" id="PF01094">
    <property type="entry name" value="ANF_receptor"/>
    <property type="match status" value="1"/>
</dbReference>
<dbReference type="SUPFAM" id="SSF81324">
    <property type="entry name" value="Voltage-gated potassium channels"/>
    <property type="match status" value="1"/>
</dbReference>
<dbReference type="InterPro" id="IPR001320">
    <property type="entry name" value="Iontro_rcpt_C"/>
</dbReference>
<feature type="site" description="Interaction with the cone snail toxin Con-ikot-ikot" evidence="21">
    <location>
        <position position="652"/>
    </location>
</feature>
<feature type="transmembrane region" description="Helical" evidence="23">
    <location>
        <begin position="596"/>
        <end position="618"/>
    </location>
</feature>